<dbReference type="GO" id="GO:0006281">
    <property type="term" value="P:DNA repair"/>
    <property type="evidence" value="ECO:0007669"/>
    <property type="project" value="UniProtKB-KW"/>
</dbReference>
<evidence type="ECO:0000256" key="4">
    <source>
        <dbReference type="ARBA" id="ARBA00022705"/>
    </source>
</evidence>
<dbReference type="PROSITE" id="PS51462">
    <property type="entry name" value="NUDIX"/>
    <property type="match status" value="1"/>
</dbReference>
<dbReference type="InterPro" id="IPR047127">
    <property type="entry name" value="MutT-like"/>
</dbReference>
<keyword evidence="7 13" id="KW-0378">Hydrolase</keyword>
<comment type="similarity">
    <text evidence="2">Belongs to the Nudix hydrolase family.</text>
</comment>
<feature type="domain" description="Nudix hydrolase" evidence="12">
    <location>
        <begin position="2"/>
        <end position="103"/>
    </location>
</feature>
<dbReference type="GO" id="GO:0044716">
    <property type="term" value="F:8-oxo-GDP phosphatase activity"/>
    <property type="evidence" value="ECO:0007669"/>
    <property type="project" value="TreeGrafter"/>
</dbReference>
<sequence>MSIQHKVIVKAWVEKDGKYLLAQRGNTEKHHAGVWSLPGGNVENEVSESILEATLQKELSEEVGIEVEDKMDLIYNNGFVKDSDGSHVINLWSVPIKIDTILG</sequence>
<evidence type="ECO:0000256" key="11">
    <source>
        <dbReference type="ARBA" id="ARBA00038905"/>
    </source>
</evidence>
<evidence type="ECO:0000256" key="6">
    <source>
        <dbReference type="ARBA" id="ARBA00022763"/>
    </source>
</evidence>
<protein>
    <recommendedName>
        <fullName evidence="11">8-oxo-dGTP diphosphatase</fullName>
        <ecNumber evidence="11">3.6.1.55</ecNumber>
    </recommendedName>
</protein>
<dbReference type="InterPro" id="IPR015797">
    <property type="entry name" value="NUDIX_hydrolase-like_dom_sf"/>
</dbReference>
<dbReference type="Pfam" id="PF00293">
    <property type="entry name" value="NUDIX"/>
    <property type="match status" value="1"/>
</dbReference>
<evidence type="ECO:0000256" key="7">
    <source>
        <dbReference type="ARBA" id="ARBA00022801"/>
    </source>
</evidence>
<evidence type="ECO:0000259" key="12">
    <source>
        <dbReference type="PROSITE" id="PS51462"/>
    </source>
</evidence>
<evidence type="ECO:0000256" key="2">
    <source>
        <dbReference type="ARBA" id="ARBA00005582"/>
    </source>
</evidence>
<evidence type="ECO:0000313" key="14">
    <source>
        <dbReference type="Proteomes" id="UP000034504"/>
    </source>
</evidence>
<name>A0A0G1KI57_UNCKA</name>
<dbReference type="EMBL" id="LCJU01000045">
    <property type="protein sequence ID" value="KKT83190.1"/>
    <property type="molecule type" value="Genomic_DNA"/>
</dbReference>
<reference evidence="13 14" key="1">
    <citation type="journal article" date="2015" name="Nature">
        <title>rRNA introns, odd ribosomes, and small enigmatic genomes across a large radiation of phyla.</title>
        <authorList>
            <person name="Brown C.T."/>
            <person name="Hug L.A."/>
            <person name="Thomas B.C."/>
            <person name="Sharon I."/>
            <person name="Castelle C.J."/>
            <person name="Singh A."/>
            <person name="Wilkins M.J."/>
            <person name="Williams K.H."/>
            <person name="Banfield J.F."/>
        </authorList>
    </citation>
    <scope>NUCLEOTIDE SEQUENCE [LARGE SCALE GENOMIC DNA]</scope>
</reference>
<evidence type="ECO:0000256" key="10">
    <source>
        <dbReference type="ARBA" id="ARBA00035861"/>
    </source>
</evidence>
<evidence type="ECO:0000256" key="8">
    <source>
        <dbReference type="ARBA" id="ARBA00022842"/>
    </source>
</evidence>
<evidence type="ECO:0000256" key="1">
    <source>
        <dbReference type="ARBA" id="ARBA00001946"/>
    </source>
</evidence>
<keyword evidence="8" id="KW-0460">Magnesium</keyword>
<dbReference type="GO" id="GO:0046872">
    <property type="term" value="F:metal ion binding"/>
    <property type="evidence" value="ECO:0007669"/>
    <property type="project" value="UniProtKB-KW"/>
</dbReference>
<accession>A0A0G1KI57</accession>
<keyword evidence="3" id="KW-0515">Mutator protein</keyword>
<dbReference type="PANTHER" id="PTHR47707:SF1">
    <property type="entry name" value="NUDIX HYDROLASE FAMILY PROTEIN"/>
    <property type="match status" value="1"/>
</dbReference>
<evidence type="ECO:0000313" key="13">
    <source>
        <dbReference type="EMBL" id="KKT83190.1"/>
    </source>
</evidence>
<dbReference type="Gene3D" id="3.90.79.10">
    <property type="entry name" value="Nucleoside Triphosphate Pyrophosphohydrolase"/>
    <property type="match status" value="1"/>
</dbReference>
<dbReference type="AlphaFoldDB" id="A0A0G1KI57"/>
<keyword evidence="6" id="KW-0227">DNA damage</keyword>
<comment type="cofactor">
    <cofactor evidence="1">
        <name>Mg(2+)</name>
        <dbReference type="ChEBI" id="CHEBI:18420"/>
    </cofactor>
</comment>
<evidence type="ECO:0000256" key="5">
    <source>
        <dbReference type="ARBA" id="ARBA00022723"/>
    </source>
</evidence>
<dbReference type="GO" id="GO:0035539">
    <property type="term" value="F:8-oxo-7,8-dihydrodeoxyguanosine triphosphate pyrophosphatase activity"/>
    <property type="evidence" value="ECO:0007669"/>
    <property type="project" value="UniProtKB-EC"/>
</dbReference>
<evidence type="ECO:0000256" key="9">
    <source>
        <dbReference type="ARBA" id="ARBA00023204"/>
    </source>
</evidence>
<dbReference type="SUPFAM" id="SSF55811">
    <property type="entry name" value="Nudix"/>
    <property type="match status" value="1"/>
</dbReference>
<organism evidence="13 14">
    <name type="scientific">candidate division WWE3 bacterium GW2011_GWC2_44_9</name>
    <dbReference type="NCBI Taxonomy" id="1619125"/>
    <lineage>
        <taxon>Bacteria</taxon>
        <taxon>Katanobacteria</taxon>
    </lineage>
</organism>
<dbReference type="Proteomes" id="UP000034504">
    <property type="component" value="Unassembled WGS sequence"/>
</dbReference>
<dbReference type="GO" id="GO:0008413">
    <property type="term" value="F:8-oxo-7,8-dihydroguanosine triphosphate pyrophosphatase activity"/>
    <property type="evidence" value="ECO:0007669"/>
    <property type="project" value="TreeGrafter"/>
</dbReference>
<dbReference type="PANTHER" id="PTHR47707">
    <property type="entry name" value="8-OXO-DGTP DIPHOSPHATASE"/>
    <property type="match status" value="1"/>
</dbReference>
<gene>
    <name evidence="13" type="ORF">UW82_C0045G0013</name>
</gene>
<dbReference type="GO" id="GO:0006260">
    <property type="term" value="P:DNA replication"/>
    <property type="evidence" value="ECO:0007669"/>
    <property type="project" value="UniProtKB-KW"/>
</dbReference>
<keyword evidence="9" id="KW-0234">DNA repair</keyword>
<keyword evidence="4" id="KW-0235">DNA replication</keyword>
<dbReference type="GO" id="GO:0044715">
    <property type="term" value="F:8-oxo-dGDP phosphatase activity"/>
    <property type="evidence" value="ECO:0007669"/>
    <property type="project" value="TreeGrafter"/>
</dbReference>
<comment type="caution">
    <text evidence="13">The sequence shown here is derived from an EMBL/GenBank/DDBJ whole genome shotgun (WGS) entry which is preliminary data.</text>
</comment>
<evidence type="ECO:0000256" key="3">
    <source>
        <dbReference type="ARBA" id="ARBA00022457"/>
    </source>
</evidence>
<comment type="catalytic activity">
    <reaction evidence="10">
        <text>8-oxo-dGTP + H2O = 8-oxo-dGMP + diphosphate + H(+)</text>
        <dbReference type="Rhea" id="RHEA:31575"/>
        <dbReference type="ChEBI" id="CHEBI:15377"/>
        <dbReference type="ChEBI" id="CHEBI:15378"/>
        <dbReference type="ChEBI" id="CHEBI:33019"/>
        <dbReference type="ChEBI" id="CHEBI:63224"/>
        <dbReference type="ChEBI" id="CHEBI:77896"/>
        <dbReference type="EC" id="3.6.1.55"/>
    </reaction>
</comment>
<dbReference type="InterPro" id="IPR000086">
    <property type="entry name" value="NUDIX_hydrolase_dom"/>
</dbReference>
<keyword evidence="5" id="KW-0479">Metal-binding</keyword>
<dbReference type="EC" id="3.6.1.55" evidence="11"/>
<proteinExistence type="inferred from homology"/>